<dbReference type="InterPro" id="IPR036849">
    <property type="entry name" value="Enolase-like_C_sf"/>
</dbReference>
<evidence type="ECO:0000256" key="4">
    <source>
        <dbReference type="ARBA" id="ARBA00023239"/>
    </source>
</evidence>
<accession>A0A9P7AU06</accession>
<dbReference type="OrthoDB" id="14161at2759"/>
<keyword evidence="7" id="KW-1185">Reference proteome</keyword>
<dbReference type="SUPFAM" id="SSF54826">
    <property type="entry name" value="Enolase N-terminal domain-like"/>
    <property type="match status" value="1"/>
</dbReference>
<dbReference type="EMBL" id="VNKQ01000016">
    <property type="protein sequence ID" value="KAG0646378.1"/>
    <property type="molecule type" value="Genomic_DNA"/>
</dbReference>
<dbReference type="GO" id="GO:0016052">
    <property type="term" value="P:carbohydrate catabolic process"/>
    <property type="evidence" value="ECO:0007669"/>
    <property type="project" value="TreeGrafter"/>
</dbReference>
<dbReference type="PROSITE" id="PS00909">
    <property type="entry name" value="MR_MLE_2"/>
    <property type="match status" value="1"/>
</dbReference>
<dbReference type="SFLD" id="SFLDG00179">
    <property type="entry name" value="mandelate_racemase"/>
    <property type="match status" value="1"/>
</dbReference>
<evidence type="ECO:0000256" key="1">
    <source>
        <dbReference type="ARBA" id="ARBA00001946"/>
    </source>
</evidence>
<reference evidence="6" key="1">
    <citation type="submission" date="2019-07" db="EMBL/GenBank/DDBJ databases">
        <title>Hyphodiscus hymeniophilus genome sequencing and assembly.</title>
        <authorList>
            <person name="Kramer G."/>
            <person name="Nodwell J."/>
        </authorList>
    </citation>
    <scope>NUCLEOTIDE SEQUENCE</scope>
    <source>
        <strain evidence="6">ATCC 34498</strain>
    </source>
</reference>
<keyword evidence="4" id="KW-0456">Lyase</keyword>
<dbReference type="Gene3D" id="3.30.390.10">
    <property type="entry name" value="Enolase-like, N-terminal domain"/>
    <property type="match status" value="1"/>
</dbReference>
<keyword evidence="3" id="KW-0460">Magnesium</keyword>
<keyword evidence="2" id="KW-0479">Metal-binding</keyword>
<protein>
    <submittedName>
        <fullName evidence="6">L-galactonate deHydratase</fullName>
    </submittedName>
</protein>
<dbReference type="InterPro" id="IPR018110">
    <property type="entry name" value="Mandel_Rmase/mucon_lact_enz_CS"/>
</dbReference>
<dbReference type="PANTHER" id="PTHR13794:SF58">
    <property type="entry name" value="MITOCHONDRIAL ENOLASE SUPERFAMILY MEMBER 1"/>
    <property type="match status" value="1"/>
</dbReference>
<comment type="cofactor">
    <cofactor evidence="1">
        <name>Mg(2+)</name>
        <dbReference type="ChEBI" id="CHEBI:18420"/>
    </cofactor>
</comment>
<evidence type="ECO:0000313" key="7">
    <source>
        <dbReference type="Proteomes" id="UP000785200"/>
    </source>
</evidence>
<dbReference type="Pfam" id="PF13378">
    <property type="entry name" value="MR_MLE_C"/>
    <property type="match status" value="1"/>
</dbReference>
<dbReference type="GO" id="GO:0009063">
    <property type="term" value="P:amino acid catabolic process"/>
    <property type="evidence" value="ECO:0007669"/>
    <property type="project" value="InterPro"/>
</dbReference>
<dbReference type="Gene3D" id="3.20.20.120">
    <property type="entry name" value="Enolase-like C-terminal domain"/>
    <property type="match status" value="1"/>
</dbReference>
<evidence type="ECO:0000259" key="5">
    <source>
        <dbReference type="SMART" id="SM00922"/>
    </source>
</evidence>
<proteinExistence type="predicted"/>
<name>A0A9P7AU06_9HELO</name>
<dbReference type="PANTHER" id="PTHR13794">
    <property type="entry name" value="ENOLASE SUPERFAMILY, MANDELATE RACEMASE"/>
    <property type="match status" value="1"/>
</dbReference>
<evidence type="ECO:0000313" key="6">
    <source>
        <dbReference type="EMBL" id="KAG0646378.1"/>
    </source>
</evidence>
<evidence type="ECO:0000256" key="2">
    <source>
        <dbReference type="ARBA" id="ARBA00022723"/>
    </source>
</evidence>
<dbReference type="GO" id="GO:0000287">
    <property type="term" value="F:magnesium ion binding"/>
    <property type="evidence" value="ECO:0007669"/>
    <property type="project" value="TreeGrafter"/>
</dbReference>
<organism evidence="6 7">
    <name type="scientific">Hyphodiscus hymeniophilus</name>
    <dbReference type="NCBI Taxonomy" id="353542"/>
    <lineage>
        <taxon>Eukaryota</taxon>
        <taxon>Fungi</taxon>
        <taxon>Dikarya</taxon>
        <taxon>Ascomycota</taxon>
        <taxon>Pezizomycotina</taxon>
        <taxon>Leotiomycetes</taxon>
        <taxon>Helotiales</taxon>
        <taxon>Hyphodiscaceae</taxon>
        <taxon>Hyphodiscus</taxon>
    </lineage>
</organism>
<dbReference type="InterPro" id="IPR029065">
    <property type="entry name" value="Enolase_C-like"/>
</dbReference>
<dbReference type="InterPro" id="IPR013342">
    <property type="entry name" value="Mandelate_racemase_C"/>
</dbReference>
<dbReference type="AlphaFoldDB" id="A0A9P7AU06"/>
<dbReference type="FunFam" id="3.20.20.120:FF:000007">
    <property type="entry name" value="Mitochondrial enolase superfamily member 1"/>
    <property type="match status" value="1"/>
</dbReference>
<feature type="domain" description="Mandelate racemase/muconate lactonizing enzyme C-terminal" evidence="5">
    <location>
        <begin position="220"/>
        <end position="315"/>
    </location>
</feature>
<evidence type="ECO:0000256" key="3">
    <source>
        <dbReference type="ARBA" id="ARBA00022842"/>
    </source>
</evidence>
<comment type="caution">
    <text evidence="6">The sequence shown here is derived from an EMBL/GenBank/DDBJ whole genome shotgun (WGS) entry which is preliminary data.</text>
</comment>
<dbReference type="SMART" id="SM00922">
    <property type="entry name" value="MR_MLE"/>
    <property type="match status" value="1"/>
</dbReference>
<dbReference type="SFLD" id="SFLDS00001">
    <property type="entry name" value="Enolase"/>
    <property type="match status" value="1"/>
</dbReference>
<dbReference type="SUPFAM" id="SSF51604">
    <property type="entry name" value="Enolase C-terminal domain-like"/>
    <property type="match status" value="1"/>
</dbReference>
<dbReference type="Proteomes" id="UP000785200">
    <property type="component" value="Unassembled WGS sequence"/>
</dbReference>
<sequence>MAGSVATVVKEAIDDVTITSFDVYAQSSIFADLRFPTSLDQSGSDAMNPAADYSSAYIILRTTNRDLDGHGFAFTIGRGNDLVCAAARYVAEMLVGKSLGELTRDMGKTWRYMVSDSQLRWIGPEKGVIHLGLSSCVNAVWDLWSRYLGKPVWQVVAGMTPEEFVRCIDFRYILDAITPDEAIGILRMVDATKADRMRNAENNCAVPAYSTQAGWLGYSDEKMVAKMRGMLHDGFDKFKLKVGGNLQDDLRRLKIARDVIGYDKMLMIDANQVWSVPEAIEYMLKLVQFKPAFIEEPTSPDDILGHATIRAALKPFGVGVATGEHCQNRVIFKQLLQAGSIDICQIDACRLGGVNEVLSVLLMAKKFSVPVIPHSGGIGLNEYTQHLALINHISLDGEKGLLEHINSFSEVITNPVEVRNGYFVTPWNAGYSVEYKLDAIRKYEYPNGEFWTSSQGREIREGLRH</sequence>
<dbReference type="InterPro" id="IPR046945">
    <property type="entry name" value="RHMD-like"/>
</dbReference>
<dbReference type="GO" id="GO:0016836">
    <property type="term" value="F:hydro-lyase activity"/>
    <property type="evidence" value="ECO:0007669"/>
    <property type="project" value="TreeGrafter"/>
</dbReference>
<dbReference type="InterPro" id="IPR029017">
    <property type="entry name" value="Enolase-like_N"/>
</dbReference>
<gene>
    <name evidence="6" type="ORF">D0Z07_8452</name>
</gene>